<dbReference type="AlphaFoldDB" id="A0A937R7Z2"/>
<reference evidence="3" key="1">
    <citation type="submission" date="2020-12" db="EMBL/GenBank/DDBJ databases">
        <title>Genomic characterization of non-nitrogen-fixing Frankia strains.</title>
        <authorList>
            <person name="Carlos-Shanley C."/>
            <person name="Guerra T."/>
            <person name="Hahn D."/>
        </authorList>
    </citation>
    <scope>NUCLEOTIDE SEQUENCE</scope>
    <source>
        <strain evidence="3">CN6</strain>
    </source>
</reference>
<dbReference type="GO" id="GO:0003677">
    <property type="term" value="F:DNA binding"/>
    <property type="evidence" value="ECO:0007669"/>
    <property type="project" value="UniProtKB-KW"/>
</dbReference>
<organism evidence="3 4">
    <name type="scientific">Frankia nepalensis</name>
    <dbReference type="NCBI Taxonomy" id="1836974"/>
    <lineage>
        <taxon>Bacteria</taxon>
        <taxon>Bacillati</taxon>
        <taxon>Actinomycetota</taxon>
        <taxon>Actinomycetes</taxon>
        <taxon>Frankiales</taxon>
        <taxon>Frankiaceae</taxon>
        <taxon>Frankia</taxon>
    </lineage>
</organism>
<evidence type="ECO:0000313" key="4">
    <source>
        <dbReference type="Proteomes" id="UP000604475"/>
    </source>
</evidence>
<dbReference type="EMBL" id="JAEACQ010000160">
    <property type="protein sequence ID" value="MBL7627363.1"/>
    <property type="molecule type" value="Genomic_DNA"/>
</dbReference>
<evidence type="ECO:0000256" key="1">
    <source>
        <dbReference type="ARBA" id="ARBA00023125"/>
    </source>
</evidence>
<dbReference type="Pfam" id="PF00440">
    <property type="entry name" value="TetR_N"/>
    <property type="match status" value="1"/>
</dbReference>
<keyword evidence="1" id="KW-0238">DNA-binding</keyword>
<keyword evidence="4" id="KW-1185">Reference proteome</keyword>
<dbReference type="RefSeq" id="WP_203003525.1">
    <property type="nucleotide sequence ID" value="NZ_JADWYU010000099.1"/>
</dbReference>
<dbReference type="SUPFAM" id="SSF46689">
    <property type="entry name" value="Homeodomain-like"/>
    <property type="match status" value="1"/>
</dbReference>
<protein>
    <submittedName>
        <fullName evidence="3">Helix-turn-helix transcriptional regulator</fullName>
    </submittedName>
</protein>
<accession>A0A937R7Z2</accession>
<evidence type="ECO:0000259" key="2">
    <source>
        <dbReference type="Pfam" id="PF00440"/>
    </source>
</evidence>
<dbReference type="InterPro" id="IPR009057">
    <property type="entry name" value="Homeodomain-like_sf"/>
</dbReference>
<evidence type="ECO:0000313" key="3">
    <source>
        <dbReference type="EMBL" id="MBL7627363.1"/>
    </source>
</evidence>
<name>A0A937R7Z2_9ACTN</name>
<gene>
    <name evidence="3" type="ORF">I7412_09315</name>
</gene>
<sequence length="68" mass="7297">MGRPVRDDADTLLDAAAGLVTERGPAGVTMSAVARGVSTQRSVYHHFPDRAALLPALWLRTLARSRTP</sequence>
<comment type="caution">
    <text evidence="3">The sequence shown here is derived from an EMBL/GenBank/DDBJ whole genome shotgun (WGS) entry which is preliminary data.</text>
</comment>
<dbReference type="Proteomes" id="UP000604475">
    <property type="component" value="Unassembled WGS sequence"/>
</dbReference>
<dbReference type="Gene3D" id="1.10.357.10">
    <property type="entry name" value="Tetracycline Repressor, domain 2"/>
    <property type="match status" value="1"/>
</dbReference>
<feature type="domain" description="HTH tetR-type" evidence="2">
    <location>
        <begin position="12"/>
        <end position="57"/>
    </location>
</feature>
<dbReference type="InterPro" id="IPR001647">
    <property type="entry name" value="HTH_TetR"/>
</dbReference>
<proteinExistence type="predicted"/>